<gene>
    <name evidence="1" type="ORF">HNP97_001367</name>
</gene>
<protein>
    <submittedName>
        <fullName evidence="1">Uncharacterized protein YwgA</fullName>
    </submittedName>
</protein>
<dbReference type="Proteomes" id="UP000584706">
    <property type="component" value="Unassembled WGS sequence"/>
</dbReference>
<dbReference type="EMBL" id="JACHIQ010000002">
    <property type="protein sequence ID" value="MBB6067857.1"/>
    <property type="molecule type" value="Genomic_DNA"/>
</dbReference>
<comment type="caution">
    <text evidence="1">The sequence shown here is derived from an EMBL/GenBank/DDBJ whole genome shotgun (WGS) entry which is preliminary data.</text>
</comment>
<name>A0A7J9S2T4_METMI</name>
<dbReference type="AlphaFoldDB" id="A0A7J9S2T4"/>
<dbReference type="RefSeq" id="WP_183546899.1">
    <property type="nucleotide sequence ID" value="NZ_JACHIQ010000002.1"/>
</dbReference>
<evidence type="ECO:0000313" key="2">
    <source>
        <dbReference type="Proteomes" id="UP000584706"/>
    </source>
</evidence>
<organism evidence="1 2">
    <name type="scientific">Methanococcus maripaludis</name>
    <name type="common">Methanococcus deltae</name>
    <dbReference type="NCBI Taxonomy" id="39152"/>
    <lineage>
        <taxon>Archaea</taxon>
        <taxon>Methanobacteriati</taxon>
        <taxon>Methanobacteriota</taxon>
        <taxon>Methanomada group</taxon>
        <taxon>Methanococci</taxon>
        <taxon>Methanococcales</taxon>
        <taxon>Methanococcaceae</taxon>
        <taxon>Methanococcus</taxon>
    </lineage>
</organism>
<accession>A0A7J9S2T4</accession>
<sequence length="164" mass="19650">MDPEKIITVRDMILIMLYVYKDVPVFGRTLLFKELFLLYEKILKDENGLEVQKPEFKPYNYGPYSFDIADNLEQLEWNEYIEIEGEKRRTQSFKLTKKGILEIEEKFEKLNPDLKEKIKILRKGCDELGTDGILKYVYTNYPEYKEKSKIKNRYKEIIWGQGKA</sequence>
<evidence type="ECO:0000313" key="1">
    <source>
        <dbReference type="EMBL" id="MBB6067857.1"/>
    </source>
</evidence>
<proteinExistence type="predicted"/>
<reference evidence="1 2" key="1">
    <citation type="submission" date="2020-08" db="EMBL/GenBank/DDBJ databases">
        <title>Genomic Encyclopedia of Type Strains, Phase IV (KMG-V): Genome sequencing to study the core and pangenomes of soil and plant-associated prokaryotes.</title>
        <authorList>
            <person name="Whitman W."/>
        </authorList>
    </citation>
    <scope>NUCLEOTIDE SEQUENCE [LARGE SCALE GENOMIC DNA]</scope>
    <source>
        <strain evidence="1 2">DSM 7078</strain>
    </source>
</reference>